<keyword evidence="1" id="KW-1133">Transmembrane helix</keyword>
<name>X1E3G3_9ZZZZ</name>
<dbReference type="EMBL" id="BARU01000947">
    <property type="protein sequence ID" value="GAH27072.1"/>
    <property type="molecule type" value="Genomic_DNA"/>
</dbReference>
<protein>
    <recommendedName>
        <fullName evidence="2">MurL N-terminal domain-containing protein</fullName>
    </recommendedName>
</protein>
<evidence type="ECO:0000313" key="3">
    <source>
        <dbReference type="EMBL" id="GAH27072.1"/>
    </source>
</evidence>
<evidence type="ECO:0000256" key="1">
    <source>
        <dbReference type="SAM" id="Phobius"/>
    </source>
</evidence>
<keyword evidence="1" id="KW-0812">Transmembrane</keyword>
<gene>
    <name evidence="3" type="ORF">S03H2_02730</name>
</gene>
<dbReference type="Pfam" id="PF26299">
    <property type="entry name" value="MurL_N"/>
    <property type="match status" value="1"/>
</dbReference>
<proteinExistence type="predicted"/>
<feature type="domain" description="MurL N-terminal" evidence="2">
    <location>
        <begin position="1"/>
        <end position="184"/>
    </location>
</feature>
<dbReference type="InterPro" id="IPR058740">
    <property type="entry name" value="MurL_N"/>
</dbReference>
<organism evidence="3">
    <name type="scientific">marine sediment metagenome</name>
    <dbReference type="NCBI Taxonomy" id="412755"/>
    <lineage>
        <taxon>unclassified sequences</taxon>
        <taxon>metagenomes</taxon>
        <taxon>ecological metagenomes</taxon>
    </lineage>
</organism>
<feature type="transmembrane region" description="Helical" evidence="1">
    <location>
        <begin position="147"/>
        <end position="167"/>
    </location>
</feature>
<accession>X1E3G3</accession>
<evidence type="ECO:0000259" key="2">
    <source>
        <dbReference type="Pfam" id="PF26299"/>
    </source>
</evidence>
<dbReference type="AlphaFoldDB" id="X1E3G3"/>
<reference evidence="3" key="1">
    <citation type="journal article" date="2014" name="Front. Microbiol.">
        <title>High frequency of phylogenetically diverse reductive dehalogenase-homologous genes in deep subseafloor sedimentary metagenomes.</title>
        <authorList>
            <person name="Kawai M."/>
            <person name="Futagami T."/>
            <person name="Toyoda A."/>
            <person name="Takaki Y."/>
            <person name="Nishi S."/>
            <person name="Hori S."/>
            <person name="Arai W."/>
            <person name="Tsubouchi T."/>
            <person name="Morono Y."/>
            <person name="Uchiyama I."/>
            <person name="Ito T."/>
            <person name="Fujiyama A."/>
            <person name="Inagaki F."/>
            <person name="Takami H."/>
        </authorList>
    </citation>
    <scope>NUCLEOTIDE SEQUENCE</scope>
    <source>
        <strain evidence="3">Expedition CK06-06</strain>
    </source>
</reference>
<sequence>YWKATCSPKIIIKAGPLDREHIDWWKDLIINGMGQFFYENKIDFRKPNFLNISSINVAGFRSTINVAGFRRDEVLVPVGGGKDSVVTLEILKKAKKEFSSFFLNPTEAAQKIMKIAGCKNPIIVKRKIDKKLLELNRQGFLNGHTPFSAYLAFLSILCAVIFGQKYIAFSNERSSNDDELEWKARFFYDGISLTIIVKSLSLPQLPLIRQ</sequence>
<comment type="caution">
    <text evidence="3">The sequence shown here is derived from an EMBL/GenBank/DDBJ whole genome shotgun (WGS) entry which is preliminary data.</text>
</comment>
<feature type="non-terminal residue" evidence="3">
    <location>
        <position position="1"/>
    </location>
</feature>
<keyword evidence="1" id="KW-0472">Membrane</keyword>